<evidence type="ECO:0000313" key="1">
    <source>
        <dbReference type="EMBL" id="KAJ1372910.1"/>
    </source>
</evidence>
<reference evidence="1" key="1">
    <citation type="submission" date="2021-06" db="EMBL/GenBank/DDBJ databases">
        <title>Parelaphostrongylus tenuis whole genome reference sequence.</title>
        <authorList>
            <person name="Garwood T.J."/>
            <person name="Larsen P.A."/>
            <person name="Fountain-Jones N.M."/>
            <person name="Garbe J.R."/>
            <person name="Macchietto M.G."/>
            <person name="Kania S.A."/>
            <person name="Gerhold R.W."/>
            <person name="Richards J.E."/>
            <person name="Wolf T.M."/>
        </authorList>
    </citation>
    <scope>NUCLEOTIDE SEQUENCE</scope>
    <source>
        <strain evidence="1">MNPRO001-30</strain>
        <tissue evidence="1">Meninges</tissue>
    </source>
</reference>
<protein>
    <submittedName>
        <fullName evidence="1">Uncharacterized protein</fullName>
    </submittedName>
</protein>
<accession>A0AAD5RAU9</accession>
<name>A0AAD5RAU9_PARTN</name>
<dbReference type="SUPFAM" id="SSF53474">
    <property type="entry name" value="alpha/beta-Hydrolases"/>
    <property type="match status" value="1"/>
</dbReference>
<organism evidence="1 2">
    <name type="scientific">Parelaphostrongylus tenuis</name>
    <name type="common">Meningeal worm</name>
    <dbReference type="NCBI Taxonomy" id="148309"/>
    <lineage>
        <taxon>Eukaryota</taxon>
        <taxon>Metazoa</taxon>
        <taxon>Ecdysozoa</taxon>
        <taxon>Nematoda</taxon>
        <taxon>Chromadorea</taxon>
        <taxon>Rhabditida</taxon>
        <taxon>Rhabditina</taxon>
        <taxon>Rhabditomorpha</taxon>
        <taxon>Strongyloidea</taxon>
        <taxon>Metastrongylidae</taxon>
        <taxon>Parelaphostrongylus</taxon>
    </lineage>
</organism>
<dbReference type="Gene3D" id="3.40.50.1820">
    <property type="entry name" value="alpha/beta hydrolase"/>
    <property type="match status" value="1"/>
</dbReference>
<evidence type="ECO:0000313" key="2">
    <source>
        <dbReference type="Proteomes" id="UP001196413"/>
    </source>
</evidence>
<dbReference type="PANTHER" id="PTHR11005">
    <property type="entry name" value="LYSOSOMAL ACID LIPASE-RELATED"/>
    <property type="match status" value="1"/>
</dbReference>
<proteinExistence type="predicted"/>
<sequence length="315" mass="35968">MPDLMFGSAIHVERHPLKSTSVTVRMTNDFGTTHGKRWHSMICHRQSTMCLKKTSEDSMYYVGHSQGTEIMFALLAEDQRFAAKIRQFHALAPVATVSHIGGLFRLFGERLTILTEFLLHRIPNSPFTLPKILQKMISYLCSLPIARGVCTLDIGFIDGKETQMNKTRIGVYLCHTPAPTSAKNILHWIQIVKSRKCEKFDYGPKGNMQEYGQKTPPVFDLRKITTPTYLYWSKDDILADTEDIRETILSEMNATIRGSYELPHYTHLDFVFGINATNDVYQPIVDRIRHDFIDKKYAGKQSHIVLTSHIVSSCP</sequence>
<keyword evidence="2" id="KW-1185">Reference proteome</keyword>
<dbReference type="InterPro" id="IPR029058">
    <property type="entry name" value="AB_hydrolase_fold"/>
</dbReference>
<dbReference type="AlphaFoldDB" id="A0AAD5RAU9"/>
<dbReference type="Proteomes" id="UP001196413">
    <property type="component" value="Unassembled WGS sequence"/>
</dbReference>
<dbReference type="EMBL" id="JAHQIW010007201">
    <property type="protein sequence ID" value="KAJ1372910.1"/>
    <property type="molecule type" value="Genomic_DNA"/>
</dbReference>
<comment type="caution">
    <text evidence="1">The sequence shown here is derived from an EMBL/GenBank/DDBJ whole genome shotgun (WGS) entry which is preliminary data.</text>
</comment>
<gene>
    <name evidence="1" type="ORF">KIN20_035221</name>
</gene>